<dbReference type="Proteomes" id="UP000324222">
    <property type="component" value="Unassembled WGS sequence"/>
</dbReference>
<reference evidence="1 2" key="1">
    <citation type="submission" date="2019-05" db="EMBL/GenBank/DDBJ databases">
        <title>Another draft genome of Portunus trituberculatus and its Hox gene families provides insights of decapod evolution.</title>
        <authorList>
            <person name="Jeong J.-H."/>
            <person name="Song I."/>
            <person name="Kim S."/>
            <person name="Choi T."/>
            <person name="Kim D."/>
            <person name="Ryu S."/>
            <person name="Kim W."/>
        </authorList>
    </citation>
    <scope>NUCLEOTIDE SEQUENCE [LARGE SCALE GENOMIC DNA]</scope>
    <source>
        <tissue evidence="1">Muscle</tissue>
    </source>
</reference>
<keyword evidence="2" id="KW-1185">Reference proteome</keyword>
<comment type="caution">
    <text evidence="1">The sequence shown here is derived from an EMBL/GenBank/DDBJ whole genome shotgun (WGS) entry which is preliminary data.</text>
</comment>
<evidence type="ECO:0000313" key="1">
    <source>
        <dbReference type="EMBL" id="MPC85628.1"/>
    </source>
</evidence>
<evidence type="ECO:0000313" key="2">
    <source>
        <dbReference type="Proteomes" id="UP000324222"/>
    </source>
</evidence>
<protein>
    <submittedName>
        <fullName evidence="1">Uncharacterized protein</fullName>
    </submittedName>
</protein>
<organism evidence="1 2">
    <name type="scientific">Portunus trituberculatus</name>
    <name type="common">Swimming crab</name>
    <name type="synonym">Neptunus trituberculatus</name>
    <dbReference type="NCBI Taxonomy" id="210409"/>
    <lineage>
        <taxon>Eukaryota</taxon>
        <taxon>Metazoa</taxon>
        <taxon>Ecdysozoa</taxon>
        <taxon>Arthropoda</taxon>
        <taxon>Crustacea</taxon>
        <taxon>Multicrustacea</taxon>
        <taxon>Malacostraca</taxon>
        <taxon>Eumalacostraca</taxon>
        <taxon>Eucarida</taxon>
        <taxon>Decapoda</taxon>
        <taxon>Pleocyemata</taxon>
        <taxon>Brachyura</taxon>
        <taxon>Eubrachyura</taxon>
        <taxon>Portunoidea</taxon>
        <taxon>Portunidae</taxon>
        <taxon>Portuninae</taxon>
        <taxon>Portunus</taxon>
    </lineage>
</organism>
<gene>
    <name evidence="1" type="ORF">E2C01_080410</name>
</gene>
<accession>A0A5B7IYC2</accession>
<dbReference type="AlphaFoldDB" id="A0A5B7IYC2"/>
<proteinExistence type="predicted"/>
<sequence length="151" mass="17320">MARLTQAYPRGHNCAPAVLLPHHAPTPSPRPVPRPLPLNPLPDPLPLHLKHRPAPRSFHLIQRPTTRPLIHTPRPASPSLIPRLPTLNQRPSYFISPSMYPGRRSALHRKDNSLLPRCRRWRRRAITPRTASSPRVECCRHHVTRLFRIVG</sequence>
<name>A0A5B7IYC2_PORTR</name>
<dbReference type="EMBL" id="VSRR010069016">
    <property type="protein sequence ID" value="MPC85628.1"/>
    <property type="molecule type" value="Genomic_DNA"/>
</dbReference>